<feature type="transmembrane region" description="Helical" evidence="5">
    <location>
        <begin position="14"/>
        <end position="34"/>
    </location>
</feature>
<evidence type="ECO:0000313" key="7">
    <source>
        <dbReference type="Proteomes" id="UP000434172"/>
    </source>
</evidence>
<evidence type="ECO:0000256" key="5">
    <source>
        <dbReference type="SAM" id="Phobius"/>
    </source>
</evidence>
<dbReference type="GO" id="GO:0016020">
    <property type="term" value="C:membrane"/>
    <property type="evidence" value="ECO:0007669"/>
    <property type="project" value="UniProtKB-SubCell"/>
</dbReference>
<keyword evidence="2 5" id="KW-0812">Transmembrane</keyword>
<dbReference type="PANTHER" id="PTHR35814">
    <property type="match status" value="1"/>
</dbReference>
<evidence type="ECO:0000256" key="1">
    <source>
        <dbReference type="ARBA" id="ARBA00004370"/>
    </source>
</evidence>
<dbReference type="Gene3D" id="1.20.120.550">
    <property type="entry name" value="Membrane associated eicosanoid/glutathione metabolism-like domain"/>
    <property type="match status" value="1"/>
</dbReference>
<proteinExistence type="predicted"/>
<evidence type="ECO:0000256" key="3">
    <source>
        <dbReference type="ARBA" id="ARBA00022989"/>
    </source>
</evidence>
<evidence type="ECO:0000256" key="4">
    <source>
        <dbReference type="ARBA" id="ARBA00023136"/>
    </source>
</evidence>
<accession>A0A8H3ZJ02</accession>
<dbReference type="Proteomes" id="UP000434172">
    <property type="component" value="Unassembled WGS sequence"/>
</dbReference>
<gene>
    <name evidence="6" type="ORF">GQ607_011645</name>
</gene>
<dbReference type="OrthoDB" id="19091at2759"/>
<keyword evidence="3 5" id="KW-1133">Transmembrane helix</keyword>
<dbReference type="Pfam" id="PF01124">
    <property type="entry name" value="MAPEG"/>
    <property type="match status" value="1"/>
</dbReference>
<dbReference type="InterPro" id="IPR023352">
    <property type="entry name" value="MAPEG-like_dom_sf"/>
</dbReference>
<dbReference type="PANTHER" id="PTHR35814:SF1">
    <property type="entry name" value="GLUTATHIONE S-TRANSFERASE-RELATED"/>
    <property type="match status" value="1"/>
</dbReference>
<evidence type="ECO:0000256" key="2">
    <source>
        <dbReference type="ARBA" id="ARBA00022692"/>
    </source>
</evidence>
<dbReference type="SUPFAM" id="SSF161084">
    <property type="entry name" value="MAPEG domain-like"/>
    <property type="match status" value="1"/>
</dbReference>
<keyword evidence="4 5" id="KW-0472">Membrane</keyword>
<name>A0A8H3ZJ02_9PEZI</name>
<evidence type="ECO:0000313" key="6">
    <source>
        <dbReference type="EMBL" id="KAF0321038.1"/>
    </source>
</evidence>
<dbReference type="EMBL" id="WOWK01000075">
    <property type="protein sequence ID" value="KAF0321038.1"/>
    <property type="molecule type" value="Genomic_DNA"/>
</dbReference>
<feature type="transmembrane region" description="Helical" evidence="5">
    <location>
        <begin position="132"/>
        <end position="154"/>
    </location>
</feature>
<comment type="caution">
    <text evidence="6">The sequence shown here is derived from an EMBL/GenBank/DDBJ whole genome shotgun (WGS) entry which is preliminary data.</text>
</comment>
<dbReference type="AlphaFoldDB" id="A0A8H3ZJ02"/>
<reference evidence="6 7" key="1">
    <citation type="submission" date="2019-12" db="EMBL/GenBank/DDBJ databases">
        <title>A genome sequence resource for the geographically widespread anthracnose pathogen Colletotrichum asianum.</title>
        <authorList>
            <person name="Meng Y."/>
        </authorList>
    </citation>
    <scope>NUCLEOTIDE SEQUENCE [LARGE SCALE GENOMIC DNA]</scope>
    <source>
        <strain evidence="6 7">ICMP 18580</strain>
    </source>
</reference>
<dbReference type="InterPro" id="IPR001129">
    <property type="entry name" value="Membr-assoc_MAPEG"/>
</dbReference>
<organism evidence="6 7">
    <name type="scientific">Colletotrichum asianum</name>
    <dbReference type="NCBI Taxonomy" id="702518"/>
    <lineage>
        <taxon>Eukaryota</taxon>
        <taxon>Fungi</taxon>
        <taxon>Dikarya</taxon>
        <taxon>Ascomycota</taxon>
        <taxon>Pezizomycotina</taxon>
        <taxon>Sordariomycetes</taxon>
        <taxon>Hypocreomycetidae</taxon>
        <taxon>Glomerellales</taxon>
        <taxon>Glomerellaceae</taxon>
        <taxon>Colletotrichum</taxon>
        <taxon>Colletotrichum gloeosporioides species complex</taxon>
    </lineage>
</organism>
<protein>
    <submittedName>
        <fullName evidence="6">Membrane-associated proteins in eicosanoid and glutathione metabolism</fullName>
    </submittedName>
</protein>
<sequence length="156" mass="17138">MSSQPIGLTTIPKLLPVTGTFALPFTAYYALLSLRTVRERLQKEHYLGDNSSTGNADWRAYKNDKLYLLTRAHTNFTENVPLAFILATLVEVNGGNRKVLSWFLGSFLAMRVLHADFGILQQGLGSGRPIGYFGSVGLLSAIAGYGAFLVKGYWGF</sequence>
<keyword evidence="7" id="KW-1185">Reference proteome</keyword>
<comment type="subcellular location">
    <subcellularLocation>
        <location evidence="1">Membrane</location>
    </subcellularLocation>
</comment>